<name>A0ABD3P9W6_9STRA</name>
<evidence type="ECO:0000313" key="3">
    <source>
        <dbReference type="EMBL" id="KAL3784131.1"/>
    </source>
</evidence>
<gene>
    <name evidence="3" type="ORF">HJC23_005789</name>
</gene>
<keyword evidence="4" id="KW-1185">Reference proteome</keyword>
<feature type="chain" id="PRO_5044881370" evidence="2">
    <location>
        <begin position="24"/>
        <end position="370"/>
    </location>
</feature>
<dbReference type="Proteomes" id="UP001516023">
    <property type="component" value="Unassembled WGS sequence"/>
</dbReference>
<keyword evidence="2" id="KW-0732">Signal</keyword>
<evidence type="ECO:0000256" key="1">
    <source>
        <dbReference type="SAM" id="MobiDB-lite"/>
    </source>
</evidence>
<feature type="region of interest" description="Disordered" evidence="1">
    <location>
        <begin position="153"/>
        <end position="209"/>
    </location>
</feature>
<evidence type="ECO:0000313" key="4">
    <source>
        <dbReference type="Proteomes" id="UP001516023"/>
    </source>
</evidence>
<organism evidence="3 4">
    <name type="scientific">Cyclotella cryptica</name>
    <dbReference type="NCBI Taxonomy" id="29204"/>
    <lineage>
        <taxon>Eukaryota</taxon>
        <taxon>Sar</taxon>
        <taxon>Stramenopiles</taxon>
        <taxon>Ochrophyta</taxon>
        <taxon>Bacillariophyta</taxon>
        <taxon>Coscinodiscophyceae</taxon>
        <taxon>Thalassiosirophycidae</taxon>
        <taxon>Stephanodiscales</taxon>
        <taxon>Stephanodiscaceae</taxon>
        <taxon>Cyclotella</taxon>
    </lineage>
</organism>
<proteinExistence type="predicted"/>
<feature type="compositionally biased region" description="Polar residues" evidence="1">
    <location>
        <begin position="188"/>
        <end position="202"/>
    </location>
</feature>
<feature type="signal peptide" evidence="2">
    <location>
        <begin position="1"/>
        <end position="23"/>
    </location>
</feature>
<accession>A0ABD3P9W6</accession>
<dbReference type="EMBL" id="JABMIG020000242">
    <property type="protein sequence ID" value="KAL3784131.1"/>
    <property type="molecule type" value="Genomic_DNA"/>
</dbReference>
<comment type="caution">
    <text evidence="3">The sequence shown here is derived from an EMBL/GenBank/DDBJ whole genome shotgun (WGS) entry which is preliminary data.</text>
</comment>
<sequence length="370" mass="41579">MGRLVPVWHVLVWISLLPCLTLSFPTPPLPPSSTHRRGVADLIVIYSHQYPNMPRMSRKQRLEAERKNRIFPGPKMKPRPPDFDEELVRKSPTFIKWLGLKDGEPLKYACRTFVKGNGDDEERLMRRIMIARRNNLKDHAVLKKARALEAERVRNEAQAASPLPALPEGDLKPSSTDSNEGDVEDMPQESSEAAYVSTNPSGTKRRYIPGKLRPADHEIRMEMDIPAVEATRSYRKWLTLANGEKMTYNQVYVKGDPEQDWLLRKNIWRRMRYRRENQQKVRELQSDELNEAHESAMVQSVVDAAVAAAASVAAVSFDAAAVAALDADTVNDPLVSSALDAAAQLAAAVIPQHHVVNMENQGADNSFMSV</sequence>
<protein>
    <submittedName>
        <fullName evidence="3">Uncharacterized protein</fullName>
    </submittedName>
</protein>
<reference evidence="3 4" key="1">
    <citation type="journal article" date="2020" name="G3 (Bethesda)">
        <title>Improved Reference Genome for Cyclotella cryptica CCMP332, a Model for Cell Wall Morphogenesis, Salinity Adaptation, and Lipid Production in Diatoms (Bacillariophyta).</title>
        <authorList>
            <person name="Roberts W.R."/>
            <person name="Downey K.M."/>
            <person name="Ruck E.C."/>
            <person name="Traller J.C."/>
            <person name="Alverson A.J."/>
        </authorList>
    </citation>
    <scope>NUCLEOTIDE SEQUENCE [LARGE SCALE GENOMIC DNA]</scope>
    <source>
        <strain evidence="3 4">CCMP332</strain>
    </source>
</reference>
<evidence type="ECO:0000256" key="2">
    <source>
        <dbReference type="SAM" id="SignalP"/>
    </source>
</evidence>
<dbReference type="AlphaFoldDB" id="A0ABD3P9W6"/>